<proteinExistence type="predicted"/>
<keyword evidence="2" id="KW-0812">Transmembrane</keyword>
<dbReference type="AlphaFoldDB" id="A0AAE3ZR04"/>
<feature type="transmembrane region" description="Helical" evidence="2">
    <location>
        <begin position="7"/>
        <end position="29"/>
    </location>
</feature>
<dbReference type="EMBL" id="JAVDYC010000001">
    <property type="protein sequence ID" value="MDR7324001.1"/>
    <property type="molecule type" value="Genomic_DNA"/>
</dbReference>
<dbReference type="Proteomes" id="UP001183629">
    <property type="component" value="Unassembled WGS sequence"/>
</dbReference>
<keyword evidence="4" id="KW-1185">Reference proteome</keyword>
<feature type="transmembrane region" description="Helical" evidence="2">
    <location>
        <begin position="35"/>
        <end position="56"/>
    </location>
</feature>
<name>A0AAE3ZR04_9ACTN</name>
<keyword evidence="2" id="KW-1133">Transmembrane helix</keyword>
<evidence type="ECO:0000256" key="1">
    <source>
        <dbReference type="SAM" id="MobiDB-lite"/>
    </source>
</evidence>
<accession>A0AAE3ZR04</accession>
<evidence type="ECO:0000256" key="2">
    <source>
        <dbReference type="SAM" id="Phobius"/>
    </source>
</evidence>
<gene>
    <name evidence="3" type="ORF">J2S44_004251</name>
</gene>
<comment type="caution">
    <text evidence="3">The sequence shown here is derived from an EMBL/GenBank/DDBJ whole genome shotgun (WGS) entry which is preliminary data.</text>
</comment>
<sequence>MGLIRPSALWFAAILSLPAFFQSLILQTLDVTDALIRFLVAVPVAALLLAGFRFVTFGYGQSGPAKAPAADGTESAPLEGTISDATPRLAS</sequence>
<feature type="region of interest" description="Disordered" evidence="1">
    <location>
        <begin position="63"/>
        <end position="91"/>
    </location>
</feature>
<evidence type="ECO:0000313" key="3">
    <source>
        <dbReference type="EMBL" id="MDR7324001.1"/>
    </source>
</evidence>
<protein>
    <submittedName>
        <fullName evidence="3">Uncharacterized protein</fullName>
    </submittedName>
</protein>
<evidence type="ECO:0000313" key="4">
    <source>
        <dbReference type="Proteomes" id="UP001183629"/>
    </source>
</evidence>
<dbReference type="RefSeq" id="WP_310416722.1">
    <property type="nucleotide sequence ID" value="NZ_JAVDYC010000001.1"/>
</dbReference>
<organism evidence="3 4">
    <name type="scientific">Catenuloplanes niger</name>
    <dbReference type="NCBI Taxonomy" id="587534"/>
    <lineage>
        <taxon>Bacteria</taxon>
        <taxon>Bacillati</taxon>
        <taxon>Actinomycetota</taxon>
        <taxon>Actinomycetes</taxon>
        <taxon>Micromonosporales</taxon>
        <taxon>Micromonosporaceae</taxon>
        <taxon>Catenuloplanes</taxon>
    </lineage>
</organism>
<keyword evidence="2" id="KW-0472">Membrane</keyword>
<reference evidence="3 4" key="1">
    <citation type="submission" date="2023-07" db="EMBL/GenBank/DDBJ databases">
        <title>Sequencing the genomes of 1000 actinobacteria strains.</title>
        <authorList>
            <person name="Klenk H.-P."/>
        </authorList>
    </citation>
    <scope>NUCLEOTIDE SEQUENCE [LARGE SCALE GENOMIC DNA]</scope>
    <source>
        <strain evidence="3 4">DSM 44711</strain>
    </source>
</reference>